<name>A0AAD7GU69_MYCRO</name>
<dbReference type="AlphaFoldDB" id="A0AAD7GU69"/>
<proteinExistence type="predicted"/>
<dbReference type="Proteomes" id="UP001221757">
    <property type="component" value="Unassembled WGS sequence"/>
</dbReference>
<feature type="compositionally biased region" description="Low complexity" evidence="1">
    <location>
        <begin position="10"/>
        <end position="21"/>
    </location>
</feature>
<sequence length="320" mass="35800">MPHQSDLDVDAQLAAAMAAESPLPPTPLGRNPLKRPRTNDDDDSQNEDDDGDLPTSIAPSRPSGDATANANRNVLVFAKQFATHKRLRPTQISEVETFAADPIATRQIKMYTVMLAIEGCLEAMRTATADFKVSASLNLFFAEEPTTACIGDIGISPTRRIQGQHSHQNSDVHRFQLGDRQAEYQLTQVRSEFKKNLVASVKDADPKKHKNIFALGQHFVRDTDTTLTTPLCARIALMRKYYTLYPGDIFWDKLDIRLAWMRENSKGDAAKQTKMFKVILNDDRDAHGIRTDYMMPDDAVVDEWQAEVDTVVDHDNTALA</sequence>
<keyword evidence="3" id="KW-1185">Reference proteome</keyword>
<evidence type="ECO:0000313" key="2">
    <source>
        <dbReference type="EMBL" id="KAJ7705342.1"/>
    </source>
</evidence>
<evidence type="ECO:0000313" key="3">
    <source>
        <dbReference type="Proteomes" id="UP001221757"/>
    </source>
</evidence>
<protein>
    <submittedName>
        <fullName evidence="2">Uncharacterized protein</fullName>
    </submittedName>
</protein>
<evidence type="ECO:0000256" key="1">
    <source>
        <dbReference type="SAM" id="MobiDB-lite"/>
    </source>
</evidence>
<feature type="compositionally biased region" description="Acidic residues" evidence="1">
    <location>
        <begin position="40"/>
        <end position="52"/>
    </location>
</feature>
<comment type="caution">
    <text evidence="2">The sequence shown here is derived from an EMBL/GenBank/DDBJ whole genome shotgun (WGS) entry which is preliminary data.</text>
</comment>
<gene>
    <name evidence="2" type="ORF">B0H17DRAFT_1126194</name>
</gene>
<dbReference type="EMBL" id="JARKIE010000008">
    <property type="protein sequence ID" value="KAJ7705342.1"/>
    <property type="molecule type" value="Genomic_DNA"/>
</dbReference>
<feature type="region of interest" description="Disordered" evidence="1">
    <location>
        <begin position="1"/>
        <end position="68"/>
    </location>
</feature>
<reference evidence="2" key="1">
    <citation type="submission" date="2023-03" db="EMBL/GenBank/DDBJ databases">
        <title>Massive genome expansion in bonnet fungi (Mycena s.s.) driven by repeated elements and novel gene families across ecological guilds.</title>
        <authorList>
            <consortium name="Lawrence Berkeley National Laboratory"/>
            <person name="Harder C.B."/>
            <person name="Miyauchi S."/>
            <person name="Viragh M."/>
            <person name="Kuo A."/>
            <person name="Thoen E."/>
            <person name="Andreopoulos B."/>
            <person name="Lu D."/>
            <person name="Skrede I."/>
            <person name="Drula E."/>
            <person name="Henrissat B."/>
            <person name="Morin E."/>
            <person name="Kohler A."/>
            <person name="Barry K."/>
            <person name="LaButti K."/>
            <person name="Morin E."/>
            <person name="Salamov A."/>
            <person name="Lipzen A."/>
            <person name="Mereny Z."/>
            <person name="Hegedus B."/>
            <person name="Baldrian P."/>
            <person name="Stursova M."/>
            <person name="Weitz H."/>
            <person name="Taylor A."/>
            <person name="Grigoriev I.V."/>
            <person name="Nagy L.G."/>
            <person name="Martin F."/>
            <person name="Kauserud H."/>
        </authorList>
    </citation>
    <scope>NUCLEOTIDE SEQUENCE</scope>
    <source>
        <strain evidence="2">CBHHK067</strain>
    </source>
</reference>
<organism evidence="2 3">
    <name type="scientific">Mycena rosella</name>
    <name type="common">Pink bonnet</name>
    <name type="synonym">Agaricus rosellus</name>
    <dbReference type="NCBI Taxonomy" id="1033263"/>
    <lineage>
        <taxon>Eukaryota</taxon>
        <taxon>Fungi</taxon>
        <taxon>Dikarya</taxon>
        <taxon>Basidiomycota</taxon>
        <taxon>Agaricomycotina</taxon>
        <taxon>Agaricomycetes</taxon>
        <taxon>Agaricomycetidae</taxon>
        <taxon>Agaricales</taxon>
        <taxon>Marasmiineae</taxon>
        <taxon>Mycenaceae</taxon>
        <taxon>Mycena</taxon>
    </lineage>
</organism>
<accession>A0AAD7GU69</accession>